<evidence type="ECO:0000313" key="1">
    <source>
        <dbReference type="EMBL" id="WNB16904.1"/>
    </source>
</evidence>
<dbReference type="AlphaFoldDB" id="A0AA51ZUR4"/>
<accession>A0AA51ZUR4</accession>
<dbReference type="KEGG" id="marp:QYS47_32195"/>
<proteinExistence type="predicted"/>
<dbReference type="RefSeq" id="WP_322345861.1">
    <property type="nucleotide sequence ID" value="NZ_CP129968.2"/>
</dbReference>
<sequence length="414" mass="49421">MSKKEFTLFRENLTLKSVRRFYHLDFYYFLLYIVKEGRNSYSEIYEYAATKKSELSKIARSIESKEKFNSEYALNSVIKESIQFEFIKVVNENFVLSETGERLLYLFQNDQDKADVVICQKFETHFGRISQIIKFLYQANSDHGLVVFPKYSPSYLGYTVRQLYDNSSLEKYCRDFSRCAFNDVKKYMNIEINHNEIYYKLLNGLQVFLDKMNGRTSNINVTREVKSITYSYFINLFFGETFERTSFDIWIRRAKELKLLNFSEFFPEINCMVIYPLAKVIPANIENQKELRVMANTLNKEYLIRLEPKWNNIKDNFVQTLWENYVELRKIKNNFFISVQDLRDIVCFKLQLSELDFTKFLGIAYEESISEQIKNFKISLEVDRAPEERTFVTSKRYPILINNIPKNIIGIKIR</sequence>
<name>A0AA51ZUR4_9BACT</name>
<gene>
    <name evidence="1" type="ORF">QYS47_32195</name>
</gene>
<protein>
    <submittedName>
        <fullName evidence="1">Uncharacterized protein</fullName>
    </submittedName>
</protein>
<dbReference type="Proteomes" id="UP001232019">
    <property type="component" value="Chromosome"/>
</dbReference>
<organism evidence="1">
    <name type="scientific">Marivirga arenosa</name>
    <dbReference type="NCBI Taxonomy" id="3059076"/>
    <lineage>
        <taxon>Bacteria</taxon>
        <taxon>Pseudomonadati</taxon>
        <taxon>Bacteroidota</taxon>
        <taxon>Cytophagia</taxon>
        <taxon>Cytophagales</taxon>
        <taxon>Marivirgaceae</taxon>
        <taxon>Marivirga</taxon>
    </lineage>
</organism>
<dbReference type="EMBL" id="CP129968">
    <property type="protein sequence ID" value="WNB16904.1"/>
    <property type="molecule type" value="Genomic_DNA"/>
</dbReference>
<reference evidence="1" key="1">
    <citation type="submission" date="2023-08" db="EMBL/GenBank/DDBJ databases">
        <title>Comparative genomics and taxonomic characterization of three novel marine species of genus Marivirga.</title>
        <authorList>
            <person name="Muhammad N."/>
            <person name="Kim S.-G."/>
        </authorList>
    </citation>
    <scope>NUCLEOTIDE SEQUENCE</scope>
    <source>
        <strain evidence="1">BKB1-2</strain>
    </source>
</reference>